<feature type="compositionally biased region" description="Polar residues" evidence="1">
    <location>
        <begin position="410"/>
        <end position="438"/>
    </location>
</feature>
<gene>
    <name evidence="3" type="ORF">BJ085DRAFT_34645</name>
</gene>
<feature type="compositionally biased region" description="Basic and acidic residues" evidence="1">
    <location>
        <begin position="76"/>
        <end position="85"/>
    </location>
</feature>
<feature type="compositionally biased region" description="Polar residues" evidence="1">
    <location>
        <begin position="661"/>
        <end position="678"/>
    </location>
</feature>
<feature type="region of interest" description="Disordered" evidence="1">
    <location>
        <begin position="401"/>
        <end position="438"/>
    </location>
</feature>
<dbReference type="Proteomes" id="UP000268162">
    <property type="component" value="Unassembled WGS sequence"/>
</dbReference>
<proteinExistence type="predicted"/>
<feature type="region of interest" description="Disordered" evidence="1">
    <location>
        <begin position="643"/>
        <end position="686"/>
    </location>
</feature>
<feature type="compositionally biased region" description="Polar residues" evidence="1">
    <location>
        <begin position="357"/>
        <end position="379"/>
    </location>
</feature>
<dbReference type="Pfam" id="PF07713">
    <property type="entry name" value="DUF1604"/>
    <property type="match status" value="1"/>
</dbReference>
<dbReference type="InterPro" id="IPR011666">
    <property type="entry name" value="DUF1604"/>
</dbReference>
<name>A0A4P9ZNQ5_9FUNG</name>
<feature type="region of interest" description="Disordered" evidence="1">
    <location>
        <begin position="118"/>
        <end position="150"/>
    </location>
</feature>
<feature type="compositionally biased region" description="Polar residues" evidence="1">
    <location>
        <begin position="735"/>
        <end position="753"/>
    </location>
</feature>
<protein>
    <recommendedName>
        <fullName evidence="2">G patch domain-containing protein</fullName>
    </recommendedName>
</protein>
<feature type="compositionally biased region" description="Polar residues" evidence="1">
    <location>
        <begin position="613"/>
        <end position="623"/>
    </location>
</feature>
<feature type="region of interest" description="Disordered" evidence="1">
    <location>
        <begin position="324"/>
        <end position="381"/>
    </location>
</feature>
<dbReference type="PANTHER" id="PTHR13384:SF19">
    <property type="entry name" value="G PATCH DOMAIN-CONTAINING PROTEIN 1"/>
    <property type="match status" value="1"/>
</dbReference>
<feature type="compositionally biased region" description="Acidic residues" evidence="1">
    <location>
        <begin position="21"/>
        <end position="31"/>
    </location>
</feature>
<reference evidence="4" key="1">
    <citation type="journal article" date="2018" name="Nat. Microbiol.">
        <title>Leveraging single-cell genomics to expand the fungal tree of life.</title>
        <authorList>
            <person name="Ahrendt S.R."/>
            <person name="Quandt C.A."/>
            <person name="Ciobanu D."/>
            <person name="Clum A."/>
            <person name="Salamov A."/>
            <person name="Andreopoulos B."/>
            <person name="Cheng J.F."/>
            <person name="Woyke T."/>
            <person name="Pelin A."/>
            <person name="Henrissat B."/>
            <person name="Reynolds N.K."/>
            <person name="Benny G.L."/>
            <person name="Smith M.E."/>
            <person name="James T.Y."/>
            <person name="Grigoriev I.V."/>
        </authorList>
    </citation>
    <scope>NUCLEOTIDE SEQUENCE [LARGE SCALE GENOMIC DNA]</scope>
    <source>
        <strain evidence="4">RSA 468</strain>
    </source>
</reference>
<feature type="compositionally biased region" description="Basic residues" evidence="1">
    <location>
        <begin position="1"/>
        <end position="17"/>
    </location>
</feature>
<feature type="domain" description="G patch" evidence="2">
    <location>
        <begin position="69"/>
        <end position="169"/>
    </location>
</feature>
<organism evidence="3 4">
    <name type="scientific">Dimargaris cristalligena</name>
    <dbReference type="NCBI Taxonomy" id="215637"/>
    <lineage>
        <taxon>Eukaryota</taxon>
        <taxon>Fungi</taxon>
        <taxon>Fungi incertae sedis</taxon>
        <taxon>Zoopagomycota</taxon>
        <taxon>Kickxellomycotina</taxon>
        <taxon>Dimargaritomycetes</taxon>
        <taxon>Dimargaritales</taxon>
        <taxon>Dimargaritaceae</taxon>
        <taxon>Dimargaris</taxon>
    </lineage>
</organism>
<dbReference type="GO" id="GO:0003723">
    <property type="term" value="F:RNA binding"/>
    <property type="evidence" value="ECO:0007669"/>
    <property type="project" value="TreeGrafter"/>
</dbReference>
<keyword evidence="4" id="KW-1185">Reference proteome</keyword>
<evidence type="ECO:0000313" key="4">
    <source>
        <dbReference type="Proteomes" id="UP000268162"/>
    </source>
</evidence>
<evidence type="ECO:0000259" key="2">
    <source>
        <dbReference type="Pfam" id="PF07713"/>
    </source>
</evidence>
<dbReference type="AlphaFoldDB" id="A0A4P9ZNQ5"/>
<feature type="region of interest" description="Disordered" evidence="1">
    <location>
        <begin position="510"/>
        <end position="546"/>
    </location>
</feature>
<feature type="compositionally biased region" description="Polar residues" evidence="1">
    <location>
        <begin position="324"/>
        <end position="342"/>
    </location>
</feature>
<dbReference type="PANTHER" id="PTHR13384">
    <property type="entry name" value="G PATCH DOMAIN-CONTAINING PROTEIN 1"/>
    <property type="match status" value="1"/>
</dbReference>
<feature type="compositionally biased region" description="Basic and acidic residues" evidence="1">
    <location>
        <begin position="754"/>
        <end position="779"/>
    </location>
</feature>
<accession>A0A4P9ZNQ5</accession>
<feature type="compositionally biased region" description="Basic and acidic residues" evidence="1">
    <location>
        <begin position="603"/>
        <end position="612"/>
    </location>
</feature>
<feature type="region of interest" description="Disordered" evidence="1">
    <location>
        <begin position="603"/>
        <end position="629"/>
    </location>
</feature>
<feature type="region of interest" description="Disordered" evidence="1">
    <location>
        <begin position="1"/>
        <end position="92"/>
    </location>
</feature>
<dbReference type="EMBL" id="ML002974">
    <property type="protein sequence ID" value="RKP35054.1"/>
    <property type="molecule type" value="Genomic_DNA"/>
</dbReference>
<dbReference type="GO" id="GO:0006397">
    <property type="term" value="P:mRNA processing"/>
    <property type="evidence" value="ECO:0007669"/>
    <property type="project" value="InterPro"/>
</dbReference>
<evidence type="ECO:0000256" key="1">
    <source>
        <dbReference type="SAM" id="MobiDB-lite"/>
    </source>
</evidence>
<sequence length="814" mass="88616">MGSQFRHKRKHQAHRHGRDYDDNDGDSDDDLISIGTGFDEAPSGSGPQRGSRRNRVGQSDPSLPVEDYKPLWQQEARNESGEQRFHGAFTGGFSAGYFNTAGSKEGWAPSQFHSSRALKKKVQAEQASIISPADSRKPTTDGKLPTPIPGQRVEDIMDKEDLADLHSKQSSLPKIRSQFGARKANKRKSKVSQAGKGQLSFDVDDDYENDGVDAGYFGDELEIVVPRSRGDGSLDRGIKNTIPTALSGGAADARTQAKSGFRFTRDMRGPGSAIVDTKGLVDAMVGRIASELDSGTDEPSAPLPIGVQLLAKIGWNRQISKPQAQSVMLSHSQPNLSNSEANLPNARPGHCRDTGAIASTSGPQLASSVSTNQEPTNSVPIAITAPPIQRGTFRTVIVDSDDEDGESRHQQVPPTQPVSTRPSVTLSQPVAPTSTPDRLTIVSSNTVEIPLGYAITHQRKYGRCHDGLPPLQGFTLIDERPSHGHRPDTIQRTSIPSDFIPGRYLERILTLRLPKDAPSKTTRRGKQSSQPQRSHSPSKRADDNCQISDSTSVLTYLSSKAQQRLTHYADLAAQRLASPVRSNKATLPPCHSTTQRLIQKARIESAARKRSDSTGPTSASPDTPQGHLSGFVRVQQDKSMVRQPGLYQPPTKWPAGLSESRGLSSTNPSLTSETSATKQVPLPPKLLITQTRGDPWFKAAIDAAAMKFYGPLTRRVTAFYPHPLLSRRLNLPPLTTSTDSSKSRPPTQSSTWRNKWDWPGEQPAHPKVEQPSASRDKSEQPPNDSADDGLILPSEVSLEPKPPMSLFKSIFEDV</sequence>
<dbReference type="GO" id="GO:0005634">
    <property type="term" value="C:nucleus"/>
    <property type="evidence" value="ECO:0007669"/>
    <property type="project" value="TreeGrafter"/>
</dbReference>
<evidence type="ECO:0000313" key="3">
    <source>
        <dbReference type="EMBL" id="RKP35054.1"/>
    </source>
</evidence>
<dbReference type="STRING" id="215637.A0A4P9ZNQ5"/>
<feature type="region of interest" description="Disordered" evidence="1">
    <location>
        <begin position="728"/>
        <end position="803"/>
    </location>
</feature>